<evidence type="ECO:0000256" key="1">
    <source>
        <dbReference type="SAM" id="MobiDB-lite"/>
    </source>
</evidence>
<dbReference type="Proteomes" id="UP000077202">
    <property type="component" value="Unassembled WGS sequence"/>
</dbReference>
<organism evidence="2 3">
    <name type="scientific">Marchantia polymorpha subsp. ruderalis</name>
    <dbReference type="NCBI Taxonomy" id="1480154"/>
    <lineage>
        <taxon>Eukaryota</taxon>
        <taxon>Viridiplantae</taxon>
        <taxon>Streptophyta</taxon>
        <taxon>Embryophyta</taxon>
        <taxon>Marchantiophyta</taxon>
        <taxon>Marchantiopsida</taxon>
        <taxon>Marchantiidae</taxon>
        <taxon>Marchantiales</taxon>
        <taxon>Marchantiaceae</taxon>
        <taxon>Marchantia</taxon>
    </lineage>
</organism>
<comment type="caution">
    <text evidence="2">The sequence shown here is derived from an EMBL/GenBank/DDBJ whole genome shotgun (WGS) entry which is preliminary data.</text>
</comment>
<name>A0A176VWC3_MARPO</name>
<gene>
    <name evidence="2" type="ORF">AXG93_2016s1070</name>
</gene>
<reference evidence="2" key="1">
    <citation type="submission" date="2016-03" db="EMBL/GenBank/DDBJ databases">
        <title>Mechanisms controlling the formation of the plant cell surface in tip-growing cells are functionally conserved among land plants.</title>
        <authorList>
            <person name="Honkanen S."/>
            <person name="Jones V.A."/>
            <person name="Morieri G."/>
            <person name="Champion C."/>
            <person name="Hetherington A.J."/>
            <person name="Kelly S."/>
            <person name="Saint-Marcoux D."/>
            <person name="Proust H."/>
            <person name="Prescott H."/>
            <person name="Dolan L."/>
        </authorList>
    </citation>
    <scope>NUCLEOTIDE SEQUENCE [LARGE SCALE GENOMIC DNA]</scope>
    <source>
        <tissue evidence="2">Whole gametophyte</tissue>
    </source>
</reference>
<protein>
    <submittedName>
        <fullName evidence="2">Uncharacterized protein</fullName>
    </submittedName>
</protein>
<proteinExistence type="predicted"/>
<feature type="region of interest" description="Disordered" evidence="1">
    <location>
        <begin position="238"/>
        <end position="264"/>
    </location>
</feature>
<evidence type="ECO:0000313" key="3">
    <source>
        <dbReference type="Proteomes" id="UP000077202"/>
    </source>
</evidence>
<evidence type="ECO:0000313" key="2">
    <source>
        <dbReference type="EMBL" id="OAE24703.1"/>
    </source>
</evidence>
<feature type="compositionally biased region" description="Polar residues" evidence="1">
    <location>
        <begin position="253"/>
        <end position="264"/>
    </location>
</feature>
<accession>A0A176VWC3</accession>
<dbReference type="EMBL" id="LVLJ01002490">
    <property type="protein sequence ID" value="OAE24703.1"/>
    <property type="molecule type" value="Genomic_DNA"/>
</dbReference>
<keyword evidence="3" id="KW-1185">Reference proteome</keyword>
<sequence>MSAVLWPESTFACQLKIRPHCQPEPPARSALLRKQAQRWRSGQPGPAQQPSPAQPCPDSGLPQPSCKQRARAEAFPTAAGSLSVHVTTVNLQRFADVKTTVRTLFAKKGQSASQKLLLSLCAKGHQSSQELKGCKLVGHSTPLGAPNHGAQTAPLLAAFHHPCEKGTDSYIPKADAASMVCGTSCGYARCARGLWQSGGERFEKPGQGGWGMGDGRERARSAAEVIIIHSGIVPSALQSRAPAGQGRAGHGTAEQSRAQQLSYY</sequence>
<dbReference type="AlphaFoldDB" id="A0A176VWC3"/>
<feature type="region of interest" description="Disordered" evidence="1">
    <location>
        <begin position="20"/>
        <end position="71"/>
    </location>
</feature>